<proteinExistence type="predicted"/>
<accession>X1BNI0</accession>
<dbReference type="EMBL" id="BART01012808">
    <property type="protein sequence ID" value="GAG85628.1"/>
    <property type="molecule type" value="Genomic_DNA"/>
</dbReference>
<name>X1BNI0_9ZZZZ</name>
<gene>
    <name evidence="1" type="ORF">S01H4_26529</name>
</gene>
<sequence length="44" mass="4949">VVYELLSNMCIAYNTTLVMASHDSEASKYADREIVLAKIKSQEL</sequence>
<protein>
    <submittedName>
        <fullName evidence="1">Uncharacterized protein</fullName>
    </submittedName>
</protein>
<reference evidence="1" key="1">
    <citation type="journal article" date="2014" name="Front. Microbiol.">
        <title>High frequency of phylogenetically diverse reductive dehalogenase-homologous genes in deep subseafloor sedimentary metagenomes.</title>
        <authorList>
            <person name="Kawai M."/>
            <person name="Futagami T."/>
            <person name="Toyoda A."/>
            <person name="Takaki Y."/>
            <person name="Nishi S."/>
            <person name="Hori S."/>
            <person name="Arai W."/>
            <person name="Tsubouchi T."/>
            <person name="Morono Y."/>
            <person name="Uchiyama I."/>
            <person name="Ito T."/>
            <person name="Fujiyama A."/>
            <person name="Inagaki F."/>
            <person name="Takami H."/>
        </authorList>
    </citation>
    <scope>NUCLEOTIDE SEQUENCE</scope>
    <source>
        <strain evidence="1">Expedition CK06-06</strain>
    </source>
</reference>
<organism evidence="1">
    <name type="scientific">marine sediment metagenome</name>
    <dbReference type="NCBI Taxonomy" id="412755"/>
    <lineage>
        <taxon>unclassified sequences</taxon>
        <taxon>metagenomes</taxon>
        <taxon>ecological metagenomes</taxon>
    </lineage>
</organism>
<comment type="caution">
    <text evidence="1">The sequence shown here is derived from an EMBL/GenBank/DDBJ whole genome shotgun (WGS) entry which is preliminary data.</text>
</comment>
<evidence type="ECO:0000313" key="1">
    <source>
        <dbReference type="EMBL" id="GAG85628.1"/>
    </source>
</evidence>
<dbReference type="AlphaFoldDB" id="X1BNI0"/>
<feature type="non-terminal residue" evidence="1">
    <location>
        <position position="1"/>
    </location>
</feature>